<evidence type="ECO:0000313" key="4">
    <source>
        <dbReference type="EMBL" id="RGQ44211.1"/>
    </source>
</evidence>
<proteinExistence type="predicted"/>
<dbReference type="Proteomes" id="UP000095453">
    <property type="component" value="Unassembled WGS sequence"/>
</dbReference>
<evidence type="ECO:0000313" key="9">
    <source>
        <dbReference type="Proteomes" id="UP000049828"/>
    </source>
</evidence>
<evidence type="ECO:0000313" key="8">
    <source>
        <dbReference type="EMBL" id="RHF87374.1"/>
    </source>
</evidence>
<organism evidence="1 9">
    <name type="scientific">Roseburia inulinivorans</name>
    <dbReference type="NCBI Taxonomy" id="360807"/>
    <lineage>
        <taxon>Bacteria</taxon>
        <taxon>Bacillati</taxon>
        <taxon>Bacillota</taxon>
        <taxon>Clostridia</taxon>
        <taxon>Lachnospirales</taxon>
        <taxon>Lachnospiraceae</taxon>
        <taxon>Roseburia</taxon>
    </lineage>
</organism>
<evidence type="ECO:0000313" key="6">
    <source>
        <dbReference type="EMBL" id="RHD05920.1"/>
    </source>
</evidence>
<dbReference type="Proteomes" id="UP000095395">
    <property type="component" value="Unassembled WGS sequence"/>
</dbReference>
<gene>
    <name evidence="8" type="ORF">DW654_00980</name>
    <name evidence="7" type="ORF">DW707_12740</name>
    <name evidence="6" type="ORF">DW813_03060</name>
    <name evidence="5" type="ORF">DW914_19125</name>
    <name evidence="4" type="ORF">DWY96_16330</name>
    <name evidence="3" type="ORF">ERS852392_00760</name>
    <name evidence="2" type="ORF">ERS852444_02774</name>
    <name evidence="1" type="ORF">RIL183_17641</name>
</gene>
<dbReference type="EMBL" id="QRTF01000055">
    <property type="protein sequence ID" value="RGQ44211.1"/>
    <property type="molecule type" value="Genomic_DNA"/>
</dbReference>
<dbReference type="Proteomes" id="UP000283701">
    <property type="component" value="Unassembled WGS sequence"/>
</dbReference>
<reference evidence="9" key="1">
    <citation type="submission" date="2015-05" db="EMBL/GenBank/DDBJ databases">
        <authorList>
            <consortium name="Pathogen Informatics"/>
        </authorList>
    </citation>
    <scope>NUCLEOTIDE SEQUENCE [LARGE SCALE GENOMIC DNA]</scope>
    <source>
        <strain evidence="3 10">2789STDY5608835</strain>
        <strain evidence="2 11">2789STDY5608887</strain>
        <strain evidence="9">L1-83</strain>
    </source>
</reference>
<accession>A0A0M6WI78</accession>
<protein>
    <submittedName>
        <fullName evidence="1">Uncharacterized protein</fullName>
    </submittedName>
</protein>
<dbReference type="RefSeq" id="WP_007889059.1">
    <property type="nucleotide sequence ID" value="NZ_CABJFX010000076.1"/>
</dbReference>
<dbReference type="Proteomes" id="UP000283738">
    <property type="component" value="Unassembled WGS sequence"/>
</dbReference>
<evidence type="ECO:0000313" key="13">
    <source>
        <dbReference type="Proteomes" id="UP000283492"/>
    </source>
</evidence>
<name>A0A0M6WI78_9FIRM</name>
<evidence type="ECO:0000313" key="7">
    <source>
        <dbReference type="EMBL" id="RHE95919.1"/>
    </source>
</evidence>
<dbReference type="Proteomes" id="UP000283492">
    <property type="component" value="Unassembled WGS sequence"/>
</dbReference>
<dbReference type="Proteomes" id="UP000266391">
    <property type="component" value="Unassembled WGS sequence"/>
</dbReference>
<dbReference type="EMBL" id="CVRS01000062">
    <property type="protein sequence ID" value="CRL35779.1"/>
    <property type="molecule type" value="Genomic_DNA"/>
</dbReference>
<reference evidence="1" key="2">
    <citation type="submission" date="2015-05" db="EMBL/GenBank/DDBJ databases">
        <authorList>
            <person name="Wang D.B."/>
            <person name="Wang M."/>
        </authorList>
    </citation>
    <scope>NUCLEOTIDE SEQUENCE [LARGE SCALE GENOMIC DNA]</scope>
    <source>
        <strain evidence="1">L1-83</strain>
    </source>
</reference>
<evidence type="ECO:0000313" key="12">
    <source>
        <dbReference type="Proteomes" id="UP000266391"/>
    </source>
</evidence>
<evidence type="ECO:0000313" key="5">
    <source>
        <dbReference type="EMBL" id="RHA81623.1"/>
    </source>
</evidence>
<evidence type="ECO:0000313" key="1">
    <source>
        <dbReference type="EMBL" id="CRL35779.1"/>
    </source>
</evidence>
<dbReference type="EMBL" id="QSFX01000076">
    <property type="protein sequence ID" value="RHA81623.1"/>
    <property type="molecule type" value="Genomic_DNA"/>
</dbReference>
<dbReference type="EMBL" id="CYYR01000004">
    <property type="protein sequence ID" value="CUN57111.1"/>
    <property type="molecule type" value="Genomic_DNA"/>
</dbReference>
<dbReference type="STRING" id="360807.ERS852392_00760"/>
<dbReference type="EMBL" id="QSKW01000021">
    <property type="protein sequence ID" value="RHE95919.1"/>
    <property type="molecule type" value="Genomic_DNA"/>
</dbReference>
<dbReference type="AlphaFoldDB" id="A0A0M6WI78"/>
<evidence type="ECO:0000313" key="16">
    <source>
        <dbReference type="Proteomes" id="UP000286271"/>
    </source>
</evidence>
<dbReference type="Proteomes" id="UP000049828">
    <property type="component" value="Unassembled WGS sequence"/>
</dbReference>
<dbReference type="EMBL" id="CYXX01000026">
    <property type="protein sequence ID" value="CUN24701.1"/>
    <property type="molecule type" value="Genomic_DNA"/>
</dbReference>
<evidence type="ECO:0000313" key="10">
    <source>
        <dbReference type="Proteomes" id="UP000095395"/>
    </source>
</evidence>
<dbReference type="EMBL" id="QSIQ01000002">
    <property type="protein sequence ID" value="RHD05920.1"/>
    <property type="molecule type" value="Genomic_DNA"/>
</dbReference>
<dbReference type="OrthoDB" id="2042624at2"/>
<evidence type="ECO:0000313" key="11">
    <source>
        <dbReference type="Proteomes" id="UP000095453"/>
    </source>
</evidence>
<dbReference type="EMBL" id="QRHP01000001">
    <property type="protein sequence ID" value="RHF87374.1"/>
    <property type="molecule type" value="Genomic_DNA"/>
</dbReference>
<dbReference type="GeneID" id="75164404"/>
<evidence type="ECO:0000313" key="3">
    <source>
        <dbReference type="EMBL" id="CUN57111.1"/>
    </source>
</evidence>
<dbReference type="Proteomes" id="UP000286271">
    <property type="component" value="Unassembled WGS sequence"/>
</dbReference>
<reference evidence="12 13" key="3">
    <citation type="submission" date="2018-08" db="EMBL/GenBank/DDBJ databases">
        <title>A genome reference for cultivated species of the human gut microbiota.</title>
        <authorList>
            <person name="Zou Y."/>
            <person name="Xue W."/>
            <person name="Luo G."/>
        </authorList>
    </citation>
    <scope>NUCLEOTIDE SEQUENCE [LARGE SCALE GENOMIC DNA]</scope>
    <source>
        <strain evidence="4 15">AF28-15</strain>
        <strain evidence="8 14">AM23-23AC</strain>
        <strain evidence="7 16">AM27-11</strain>
        <strain evidence="6 12">AM32-8LB</strain>
        <strain evidence="5 13">AM42-1AC</strain>
    </source>
</reference>
<evidence type="ECO:0000313" key="2">
    <source>
        <dbReference type="EMBL" id="CUN24701.1"/>
    </source>
</evidence>
<sequence>MAINGVGHNYDYLGTTTNYIRGKATVREAISKMVKQSANLSISDAGRNMLREMASKFEPDSDYTNVRELTIQNTNEVAWEHYTAMRDISSLTLKDGNYNVEDVMKSIMDTYETRYNEIVKEHENGDREVSYELTGKRSLTLDEDLAGLDEAFKMRLANLEGYITCQQTNKAFENADSSWYFRRNSPQNEVKTQDKAQMFDTKYQKTAVSIMEQAKEKFLVAFKSINYKQGTATSILSDIMKKC</sequence>
<evidence type="ECO:0000313" key="14">
    <source>
        <dbReference type="Proteomes" id="UP000283701"/>
    </source>
</evidence>
<evidence type="ECO:0000313" key="15">
    <source>
        <dbReference type="Proteomes" id="UP000283738"/>
    </source>
</evidence>
<keyword evidence="9" id="KW-1185">Reference proteome</keyword>